<dbReference type="RefSeq" id="WP_156806638.1">
    <property type="nucleotide sequence ID" value="NZ_JBHSOJ010000016.1"/>
</dbReference>
<dbReference type="InterPro" id="IPR016181">
    <property type="entry name" value="Acyl_CoA_acyltransferase"/>
</dbReference>
<comment type="caution">
    <text evidence="2">The sequence shown here is derived from an EMBL/GenBank/DDBJ whole genome shotgun (WGS) entry which is preliminary data.</text>
</comment>
<keyword evidence="2" id="KW-0012">Acyltransferase</keyword>
<name>A0ABW0UCY4_9STRE</name>
<evidence type="ECO:0000313" key="2">
    <source>
        <dbReference type="EMBL" id="MFC5631425.1"/>
    </source>
</evidence>
<keyword evidence="2" id="KW-0808">Transferase</keyword>
<sequence>MVVKLKDVTLQNYWDVLSLTVSKEQEEFVAPNAVSLAEAYVYEKNGDAIFPLAIYDDNKLIGFTMLAYDDKIGISQGNYLLFRLMFDQNFQGQGYFKLAMDAILKWIASDTLRTANYLWISYELENTHAQLCYLTYGFLETGDKLDNEIVALYRLTN</sequence>
<dbReference type="EMBL" id="JBHSOJ010000016">
    <property type="protein sequence ID" value="MFC5631425.1"/>
    <property type="molecule type" value="Genomic_DNA"/>
</dbReference>
<organism evidence="2 3">
    <name type="scientific">Streptococcus caledonicus</name>
    <dbReference type="NCBI Taxonomy" id="2614158"/>
    <lineage>
        <taxon>Bacteria</taxon>
        <taxon>Bacillati</taxon>
        <taxon>Bacillota</taxon>
        <taxon>Bacilli</taxon>
        <taxon>Lactobacillales</taxon>
        <taxon>Streptococcaceae</taxon>
        <taxon>Streptococcus</taxon>
    </lineage>
</organism>
<proteinExistence type="predicted"/>
<reference evidence="3" key="1">
    <citation type="journal article" date="2019" name="Int. J. Syst. Evol. Microbiol.">
        <title>The Global Catalogue of Microorganisms (GCM) 10K type strain sequencing project: providing services to taxonomists for standard genome sequencing and annotation.</title>
        <authorList>
            <consortium name="The Broad Institute Genomics Platform"/>
            <consortium name="The Broad Institute Genome Sequencing Center for Infectious Disease"/>
            <person name="Wu L."/>
            <person name="Ma J."/>
        </authorList>
    </citation>
    <scope>NUCLEOTIDE SEQUENCE [LARGE SCALE GENOMIC DNA]</scope>
    <source>
        <strain evidence="3">DT43</strain>
    </source>
</reference>
<feature type="domain" description="N-acetyltransferase" evidence="1">
    <location>
        <begin position="3"/>
        <end position="157"/>
    </location>
</feature>
<protein>
    <submittedName>
        <fullName evidence="2">GNAT family N-acetyltransferase</fullName>
        <ecNumber evidence="2">2.3.-.-</ecNumber>
    </submittedName>
</protein>
<dbReference type="PROSITE" id="PS51186">
    <property type="entry name" value="GNAT"/>
    <property type="match status" value="1"/>
</dbReference>
<dbReference type="Gene3D" id="3.40.630.30">
    <property type="match status" value="1"/>
</dbReference>
<dbReference type="Pfam" id="PF00583">
    <property type="entry name" value="Acetyltransf_1"/>
    <property type="match status" value="1"/>
</dbReference>
<dbReference type="InterPro" id="IPR000182">
    <property type="entry name" value="GNAT_dom"/>
</dbReference>
<dbReference type="Proteomes" id="UP001596110">
    <property type="component" value="Unassembled WGS sequence"/>
</dbReference>
<accession>A0ABW0UCY4</accession>
<keyword evidence="3" id="KW-1185">Reference proteome</keyword>
<dbReference type="SUPFAM" id="SSF55729">
    <property type="entry name" value="Acyl-CoA N-acyltransferases (Nat)"/>
    <property type="match status" value="1"/>
</dbReference>
<evidence type="ECO:0000313" key="3">
    <source>
        <dbReference type="Proteomes" id="UP001596110"/>
    </source>
</evidence>
<dbReference type="CDD" id="cd04301">
    <property type="entry name" value="NAT_SF"/>
    <property type="match status" value="1"/>
</dbReference>
<evidence type="ECO:0000259" key="1">
    <source>
        <dbReference type="PROSITE" id="PS51186"/>
    </source>
</evidence>
<gene>
    <name evidence="2" type="ORF">ACFPQ3_07520</name>
</gene>
<dbReference type="GO" id="GO:0016746">
    <property type="term" value="F:acyltransferase activity"/>
    <property type="evidence" value="ECO:0007669"/>
    <property type="project" value="UniProtKB-KW"/>
</dbReference>
<dbReference type="EC" id="2.3.-.-" evidence="2"/>